<dbReference type="OrthoDB" id="9778453at2"/>
<keyword evidence="4" id="KW-1185">Reference proteome</keyword>
<dbReference type="InterPro" id="IPR006674">
    <property type="entry name" value="HD_domain"/>
</dbReference>
<dbReference type="PANTHER" id="PTHR37294">
    <property type="entry name" value="3'-5' EXORIBONUCLEASE YHAM"/>
    <property type="match status" value="1"/>
</dbReference>
<evidence type="ECO:0000313" key="4">
    <source>
        <dbReference type="Proteomes" id="UP000198304"/>
    </source>
</evidence>
<organism evidence="3 4">
    <name type="scientific">Anaerovirgula multivorans</name>
    <dbReference type="NCBI Taxonomy" id="312168"/>
    <lineage>
        <taxon>Bacteria</taxon>
        <taxon>Bacillati</taxon>
        <taxon>Bacillota</taxon>
        <taxon>Clostridia</taxon>
        <taxon>Peptostreptococcales</taxon>
        <taxon>Natronincolaceae</taxon>
        <taxon>Anaerovirgula</taxon>
    </lineage>
</organism>
<dbReference type="CDD" id="cd00077">
    <property type="entry name" value="HDc"/>
    <property type="match status" value="1"/>
</dbReference>
<dbReference type="GO" id="GO:0031125">
    <property type="term" value="P:rRNA 3'-end processing"/>
    <property type="evidence" value="ECO:0007669"/>
    <property type="project" value="TreeGrafter"/>
</dbReference>
<proteinExistence type="predicted"/>
<dbReference type="SUPFAM" id="SSF109604">
    <property type="entry name" value="HD-domain/PDEase-like"/>
    <property type="match status" value="1"/>
</dbReference>
<evidence type="ECO:0000313" key="3">
    <source>
        <dbReference type="EMBL" id="SNS10163.1"/>
    </source>
</evidence>
<dbReference type="AlphaFoldDB" id="A0A239BSM8"/>
<dbReference type="PANTHER" id="PTHR37294:SF1">
    <property type="entry name" value="3'-5' EXORIBONUCLEASE YHAM"/>
    <property type="match status" value="1"/>
</dbReference>
<dbReference type="CDD" id="cd04492">
    <property type="entry name" value="YhaM_OBF_like"/>
    <property type="match status" value="1"/>
</dbReference>
<name>A0A239BSM8_9FIRM</name>
<feature type="domain" description="HD" evidence="2">
    <location>
        <begin position="167"/>
        <end position="289"/>
    </location>
</feature>
<sequence>MFIKQLKEISKKLLNETIEAVVLVSEVNIKTTKNDKKYADLVIQDASKVMEVKYWDYEENQYKFQDFNNYQIMQIQAIVGEYSGQLQLTIKSLEKIEDAQVNIKDLMPVSPWDYESMEKGLAFYYNKIEAPHLKKLIEKMIFSEEFSNKFGTYPAARKVHHNYYHGLLQHTLEVLKFANTVASTKKLSQIQMDRLITMTMLHDWGKMMEYKALPETGFTEEGMMVGHIFLGAHYTLNIINKIEEFPQEDKLVILNGILGHHGSLEFGSPVLPKTVEAQILHQSDKMSGDIESILAHVKENVEEEDTFTKKLWNMGTEYYKK</sequence>
<dbReference type="Gene3D" id="2.40.50.140">
    <property type="entry name" value="Nucleic acid-binding proteins"/>
    <property type="match status" value="1"/>
</dbReference>
<dbReference type="Gene3D" id="1.10.3210.10">
    <property type="entry name" value="Hypothetical protein af1432"/>
    <property type="match status" value="1"/>
</dbReference>
<accession>A0A239BSM8</accession>
<keyword evidence="1" id="KW-0378">Hydrolase</keyword>
<evidence type="ECO:0000256" key="1">
    <source>
        <dbReference type="ARBA" id="ARBA00022801"/>
    </source>
</evidence>
<dbReference type="RefSeq" id="WP_089281865.1">
    <property type="nucleotide sequence ID" value="NZ_FZOJ01000004.1"/>
</dbReference>
<dbReference type="PROSITE" id="PS51831">
    <property type="entry name" value="HD"/>
    <property type="match status" value="1"/>
</dbReference>
<dbReference type="GO" id="GO:0016787">
    <property type="term" value="F:hydrolase activity"/>
    <property type="evidence" value="ECO:0007669"/>
    <property type="project" value="UniProtKB-KW"/>
</dbReference>
<dbReference type="SMART" id="SM00471">
    <property type="entry name" value="HDc"/>
    <property type="match status" value="1"/>
</dbReference>
<dbReference type="InterPro" id="IPR003607">
    <property type="entry name" value="HD/PDEase_dom"/>
</dbReference>
<dbReference type="InterPro" id="IPR012340">
    <property type="entry name" value="NA-bd_OB-fold"/>
</dbReference>
<dbReference type="EMBL" id="FZOJ01000004">
    <property type="protein sequence ID" value="SNS10163.1"/>
    <property type="molecule type" value="Genomic_DNA"/>
</dbReference>
<protein>
    <submittedName>
        <fullName evidence="3">3'-5' exoribonuclease</fullName>
    </submittedName>
</protein>
<reference evidence="3 4" key="1">
    <citation type="submission" date="2017-06" db="EMBL/GenBank/DDBJ databases">
        <authorList>
            <person name="Kim H.J."/>
            <person name="Triplett B.A."/>
        </authorList>
    </citation>
    <scope>NUCLEOTIDE SEQUENCE [LARGE SCALE GENOMIC DNA]</scope>
    <source>
        <strain evidence="3 4">SCA</strain>
    </source>
</reference>
<evidence type="ECO:0000259" key="2">
    <source>
        <dbReference type="PROSITE" id="PS51831"/>
    </source>
</evidence>
<gene>
    <name evidence="3" type="ORF">SAMN05446037_100476</name>
</gene>
<dbReference type="Proteomes" id="UP000198304">
    <property type="component" value="Unassembled WGS sequence"/>
</dbReference>
<dbReference type="InterPro" id="IPR050798">
    <property type="entry name" value="YhaM_exoribonuc/phosphodiest"/>
</dbReference>
<dbReference type="Pfam" id="PF01966">
    <property type="entry name" value="HD"/>
    <property type="match status" value="1"/>
</dbReference>